<dbReference type="RefSeq" id="XP_021871913.1">
    <property type="nucleotide sequence ID" value="XM_022015633.1"/>
</dbReference>
<evidence type="ECO:0000256" key="6">
    <source>
        <dbReference type="SAM" id="MobiDB-lite"/>
    </source>
</evidence>
<dbReference type="Pfam" id="PF02724">
    <property type="entry name" value="CDC45"/>
    <property type="match status" value="1"/>
</dbReference>
<dbReference type="GO" id="GO:0003682">
    <property type="term" value="F:chromatin binding"/>
    <property type="evidence" value="ECO:0007669"/>
    <property type="project" value="TreeGrafter"/>
</dbReference>
<evidence type="ECO:0000256" key="5">
    <source>
        <dbReference type="ARBA" id="ARBA00023306"/>
    </source>
</evidence>
<sequence length="708" mass="79698">MPLIQPPAPDLRSTDLTYVHAYTNIVSRVRRRTGSGSGGVVIIVGIDLDGLLAARILASMFRQDDVPYRIVPVGGYEELEARRDEALQSEELHTLILLSLGSLLPLSSYFELPPGCQLHIIDSHRPWNLQNLFGLDLDDESGETNIAGPSSGGKIWVWGDGEENELDGVKRSWEALEYEPSDSESDSDEEDDDEGAEENQEDEASEGEEEDGSEEERYPEQNGGPSRKRRANKGDGASRKKQKDEDDDRPRRLPEAIREAHYDRVQRYYDSGTSSGMSVSQSLYLLATVLERADNDLLWLAILSVTYQYTSSKIDRDRYEAYHELFSDEVVRLNAIPDGVRQPNPDDRSITRSEELRFTMFRHWNLYDSMLHSGYVAGRLGIWKEKGRKRLQGLLAKMGFSLQQCQQAWAHMDMDLKKQLPDRLESIAPEYGLVELSYPSFNRHFGFVLSSLSAADAVEGISSLLEAAKGVRLEIDKEGGRNGGEWFGGTRTWNVGRREDEDKENIDPRRKKDDEAREDGEKGDGKKAQAWNVANFWIAYDALDDITLLRRSLPLAMSLHRSIIRQGSSLLEKAAIRPLRTFRFCAIKEGPDLRLFSHPSTLSRLALWLVDATRDRWAEKDSKQGKTVKSLPFVVACLNDEKGTYLVVGVTGAPDFGDVRKNKFGLAFQEAAEESGAGAKHDMFETSVVEVRQSDLTTFIEKLHLKSA</sequence>
<keyword evidence="8" id="KW-1185">Reference proteome</keyword>
<feature type="region of interest" description="Disordered" evidence="6">
    <location>
        <begin position="176"/>
        <end position="258"/>
    </location>
</feature>
<reference evidence="7 8" key="1">
    <citation type="submission" date="2017-03" db="EMBL/GenBank/DDBJ databases">
        <title>Widespread Adenine N6-methylation of Active Genes in Fungi.</title>
        <authorList>
            <consortium name="DOE Joint Genome Institute"/>
            <person name="Mondo S.J."/>
            <person name="Dannebaum R.O."/>
            <person name="Kuo R.C."/>
            <person name="Louie K.B."/>
            <person name="Bewick A.J."/>
            <person name="Labutti K."/>
            <person name="Haridas S."/>
            <person name="Kuo A."/>
            <person name="Salamov A."/>
            <person name="Ahrendt S.R."/>
            <person name="Lau R."/>
            <person name="Bowen B.P."/>
            <person name="Lipzen A."/>
            <person name="Sullivan W."/>
            <person name="Andreopoulos W.B."/>
            <person name="Clum A."/>
            <person name="Lindquist E."/>
            <person name="Daum C."/>
            <person name="Northen T.R."/>
            <person name="Ramamoorthy G."/>
            <person name="Schmitz R.J."/>
            <person name="Gryganskyi A."/>
            <person name="Culley D."/>
            <person name="Magnuson J."/>
            <person name="James T.Y."/>
            <person name="O'Malley M.A."/>
            <person name="Stajich J.E."/>
            <person name="Spatafora J.W."/>
            <person name="Visel A."/>
            <person name="Grigoriev I.V."/>
        </authorList>
    </citation>
    <scope>NUCLEOTIDE SEQUENCE [LARGE SCALE GENOMIC DNA]</scope>
    <source>
        <strain evidence="7 8">NRRL Y-17943</strain>
    </source>
</reference>
<feature type="compositionally biased region" description="Acidic residues" evidence="6">
    <location>
        <begin position="176"/>
        <end position="214"/>
    </location>
</feature>
<dbReference type="GO" id="GO:0000727">
    <property type="term" value="P:double-strand break repair via break-induced replication"/>
    <property type="evidence" value="ECO:0007669"/>
    <property type="project" value="TreeGrafter"/>
</dbReference>
<protein>
    <submittedName>
        <fullName evidence="7">CDC45 family</fullName>
    </submittedName>
</protein>
<dbReference type="STRING" id="4999.A0A1Y1UKC9"/>
<dbReference type="OrthoDB" id="10258882at2759"/>
<accession>A0A1Y1UKC9</accession>
<dbReference type="GO" id="GO:0003697">
    <property type="term" value="F:single-stranded DNA binding"/>
    <property type="evidence" value="ECO:0007669"/>
    <property type="project" value="TreeGrafter"/>
</dbReference>
<gene>
    <name evidence="7" type="ORF">BD324DRAFT_623851</name>
</gene>
<dbReference type="GO" id="GO:0006270">
    <property type="term" value="P:DNA replication initiation"/>
    <property type="evidence" value="ECO:0007669"/>
    <property type="project" value="InterPro"/>
</dbReference>
<keyword evidence="5" id="KW-0131">Cell cycle</keyword>
<evidence type="ECO:0000256" key="4">
    <source>
        <dbReference type="ARBA" id="ARBA00023242"/>
    </source>
</evidence>
<dbReference type="PANTHER" id="PTHR10507">
    <property type="entry name" value="CDC45-RELATED PROTEIN"/>
    <property type="match status" value="1"/>
</dbReference>
<dbReference type="GO" id="GO:1902977">
    <property type="term" value="P:mitotic DNA replication preinitiation complex assembly"/>
    <property type="evidence" value="ECO:0007669"/>
    <property type="project" value="TreeGrafter"/>
</dbReference>
<dbReference type="GO" id="GO:0003688">
    <property type="term" value="F:DNA replication origin binding"/>
    <property type="evidence" value="ECO:0007669"/>
    <property type="project" value="TreeGrafter"/>
</dbReference>
<proteinExistence type="inferred from homology"/>
<evidence type="ECO:0000256" key="2">
    <source>
        <dbReference type="ARBA" id="ARBA00010727"/>
    </source>
</evidence>
<dbReference type="GO" id="GO:0031261">
    <property type="term" value="C:DNA replication preinitiation complex"/>
    <property type="evidence" value="ECO:0007669"/>
    <property type="project" value="TreeGrafter"/>
</dbReference>
<comment type="similarity">
    <text evidence="2">Belongs to the CDC45 family.</text>
</comment>
<evidence type="ECO:0000256" key="1">
    <source>
        <dbReference type="ARBA" id="ARBA00004123"/>
    </source>
</evidence>
<feature type="region of interest" description="Disordered" evidence="6">
    <location>
        <begin position="498"/>
        <end position="525"/>
    </location>
</feature>
<dbReference type="PANTHER" id="PTHR10507:SF0">
    <property type="entry name" value="CELL DIVISION CONTROL PROTEIN 45 HOMOLOG"/>
    <property type="match status" value="1"/>
</dbReference>
<evidence type="ECO:0000256" key="3">
    <source>
        <dbReference type="ARBA" id="ARBA00022705"/>
    </source>
</evidence>
<dbReference type="FunCoup" id="A0A1Y1UKC9">
    <property type="interactions" value="303"/>
</dbReference>
<feature type="compositionally biased region" description="Basic and acidic residues" evidence="6">
    <location>
        <begin position="232"/>
        <end position="258"/>
    </location>
</feature>
<evidence type="ECO:0000313" key="7">
    <source>
        <dbReference type="EMBL" id="ORX37926.1"/>
    </source>
</evidence>
<dbReference type="EMBL" id="NBSH01000005">
    <property type="protein sequence ID" value="ORX37926.1"/>
    <property type="molecule type" value="Genomic_DNA"/>
</dbReference>
<dbReference type="InterPro" id="IPR003874">
    <property type="entry name" value="CDC45"/>
</dbReference>
<dbReference type="InParanoid" id="A0A1Y1UKC9"/>
<dbReference type="GeneID" id="33557442"/>
<keyword evidence="3" id="KW-0235">DNA replication</keyword>
<comment type="caution">
    <text evidence="7">The sequence shown here is derived from an EMBL/GenBank/DDBJ whole genome shotgun (WGS) entry which is preliminary data.</text>
</comment>
<dbReference type="AlphaFoldDB" id="A0A1Y1UKC9"/>
<keyword evidence="4" id="KW-0539">Nucleus</keyword>
<organism evidence="7 8">
    <name type="scientific">Kockovaella imperatae</name>
    <dbReference type="NCBI Taxonomy" id="4999"/>
    <lineage>
        <taxon>Eukaryota</taxon>
        <taxon>Fungi</taxon>
        <taxon>Dikarya</taxon>
        <taxon>Basidiomycota</taxon>
        <taxon>Agaricomycotina</taxon>
        <taxon>Tremellomycetes</taxon>
        <taxon>Tremellales</taxon>
        <taxon>Cuniculitremaceae</taxon>
        <taxon>Kockovaella</taxon>
    </lineage>
</organism>
<evidence type="ECO:0000313" key="8">
    <source>
        <dbReference type="Proteomes" id="UP000193218"/>
    </source>
</evidence>
<comment type="subcellular location">
    <subcellularLocation>
        <location evidence="1">Nucleus</location>
    </subcellularLocation>
</comment>
<name>A0A1Y1UKC9_9TREE</name>
<dbReference type="Proteomes" id="UP000193218">
    <property type="component" value="Unassembled WGS sequence"/>
</dbReference>